<feature type="signal peptide" evidence="1">
    <location>
        <begin position="1"/>
        <end position="27"/>
    </location>
</feature>
<comment type="caution">
    <text evidence="3">The sequence shown here is derived from an EMBL/GenBank/DDBJ whole genome shotgun (WGS) entry which is preliminary data.</text>
</comment>
<dbReference type="RefSeq" id="WP_244763822.1">
    <property type="nucleotide sequence ID" value="NZ_JALJCJ010000009.1"/>
</dbReference>
<feature type="domain" description="DUF4142" evidence="2">
    <location>
        <begin position="30"/>
        <end position="161"/>
    </location>
</feature>
<dbReference type="Gene3D" id="1.20.1260.10">
    <property type="match status" value="1"/>
</dbReference>
<evidence type="ECO:0000259" key="2">
    <source>
        <dbReference type="Pfam" id="PF13628"/>
    </source>
</evidence>
<gene>
    <name evidence="3" type="ORF">GB928_023845</name>
</gene>
<dbReference type="EMBL" id="WHSC02000011">
    <property type="protein sequence ID" value="MDO6124233.1"/>
    <property type="molecule type" value="Genomic_DNA"/>
</dbReference>
<accession>A0ABT8XLA8</accession>
<dbReference type="InterPro" id="IPR025419">
    <property type="entry name" value="DUF4142"/>
</dbReference>
<dbReference type="Pfam" id="PF13628">
    <property type="entry name" value="DUF4142"/>
    <property type="match status" value="1"/>
</dbReference>
<sequence length="175" mass="18697">MQYRTFSRVTSHAIGFAVCIWTSSALAEPAAQFVDAAASLNQFLIQSGTLAQSRATKPATRTYANETVEIIAAAEKELKAAAEAEKAAVSPSLPAEQAQGLKALQEAPAADFDAAYMSAQMTTHAEIKKLYLTFIQDGIAGKVRAYAEKTYPELHMLEVRALSLASPATLTDGEQ</sequence>
<proteinExistence type="predicted"/>
<feature type="chain" id="PRO_5046823924" evidence="1">
    <location>
        <begin position="28"/>
        <end position="175"/>
    </location>
</feature>
<keyword evidence="1" id="KW-0732">Signal</keyword>
<organism evidence="3 4">
    <name type="scientific">Shinella curvata</name>
    <dbReference type="NCBI Taxonomy" id="1817964"/>
    <lineage>
        <taxon>Bacteria</taxon>
        <taxon>Pseudomonadati</taxon>
        <taxon>Pseudomonadota</taxon>
        <taxon>Alphaproteobacteria</taxon>
        <taxon>Hyphomicrobiales</taxon>
        <taxon>Rhizobiaceae</taxon>
        <taxon>Shinella</taxon>
    </lineage>
</organism>
<reference evidence="3" key="1">
    <citation type="submission" date="2022-04" db="EMBL/GenBank/DDBJ databases">
        <title>Shinella lacus sp. nov., a novel member of the genus Shinella from water.</title>
        <authorList>
            <person name="Deng Y."/>
        </authorList>
    </citation>
    <scope>NUCLEOTIDE SEQUENCE</scope>
    <source>
        <strain evidence="3">JCM 31239</strain>
    </source>
</reference>
<dbReference type="Proteomes" id="UP001177080">
    <property type="component" value="Unassembled WGS sequence"/>
</dbReference>
<evidence type="ECO:0000313" key="4">
    <source>
        <dbReference type="Proteomes" id="UP001177080"/>
    </source>
</evidence>
<evidence type="ECO:0000256" key="1">
    <source>
        <dbReference type="SAM" id="SignalP"/>
    </source>
</evidence>
<name>A0ABT8XLA8_9HYPH</name>
<evidence type="ECO:0000313" key="3">
    <source>
        <dbReference type="EMBL" id="MDO6124233.1"/>
    </source>
</evidence>
<dbReference type="InterPro" id="IPR012347">
    <property type="entry name" value="Ferritin-like"/>
</dbReference>
<keyword evidence="4" id="KW-1185">Reference proteome</keyword>
<protein>
    <submittedName>
        <fullName evidence="3">DUF4142 domain-containing protein</fullName>
    </submittedName>
</protein>